<dbReference type="EMBL" id="JAUHTQ010000010">
    <property type="protein sequence ID" value="MDN4494553.1"/>
    <property type="molecule type" value="Genomic_DNA"/>
</dbReference>
<dbReference type="InterPro" id="IPR052927">
    <property type="entry name" value="DCC_oxidoreductase"/>
</dbReference>
<sequence length="128" mass="14998">MNIILFDGECHFCDASVQFIIKRDRNKYFKFASIQSDIGKKLLKEFQVPETVDSLVFIEGKQCYVKSTAALKVARRLDGPWSLFYPFLFIPSFLRDAIYDIVAKNRYKLGKQNECKIPTKEELERFIN</sequence>
<dbReference type="Pfam" id="PF04134">
    <property type="entry name" value="DCC1-like"/>
    <property type="match status" value="1"/>
</dbReference>
<accession>A0ABT8GT09</accession>
<dbReference type="RefSeq" id="WP_301138851.1">
    <property type="nucleotide sequence ID" value="NZ_JAUHTQ010000010.1"/>
</dbReference>
<evidence type="ECO:0000313" key="2">
    <source>
        <dbReference type="Proteomes" id="UP001172743"/>
    </source>
</evidence>
<dbReference type="Proteomes" id="UP001172743">
    <property type="component" value="Unassembled WGS sequence"/>
</dbReference>
<dbReference type="PANTHER" id="PTHR33639:SF2">
    <property type="entry name" value="DUF393 DOMAIN-CONTAINING PROTEIN"/>
    <property type="match status" value="1"/>
</dbReference>
<gene>
    <name evidence="1" type="ORF">QYB95_13450</name>
</gene>
<keyword evidence="2" id="KW-1185">Reference proteome</keyword>
<comment type="caution">
    <text evidence="1">The sequence shown here is derived from an EMBL/GenBank/DDBJ whole genome shotgun (WGS) entry which is preliminary data.</text>
</comment>
<evidence type="ECO:0000313" key="1">
    <source>
        <dbReference type="EMBL" id="MDN4494553.1"/>
    </source>
</evidence>
<proteinExistence type="predicted"/>
<organism evidence="1 2">
    <name type="scientific">Ureibacillus aquaedulcis</name>
    <dbReference type="NCBI Taxonomy" id="3058421"/>
    <lineage>
        <taxon>Bacteria</taxon>
        <taxon>Bacillati</taxon>
        <taxon>Bacillota</taxon>
        <taxon>Bacilli</taxon>
        <taxon>Bacillales</taxon>
        <taxon>Caryophanaceae</taxon>
        <taxon>Ureibacillus</taxon>
    </lineage>
</organism>
<name>A0ABT8GT09_9BACL</name>
<dbReference type="PANTHER" id="PTHR33639">
    <property type="entry name" value="THIOL-DISULFIDE OXIDOREDUCTASE DCC"/>
    <property type="match status" value="1"/>
</dbReference>
<reference evidence="1" key="1">
    <citation type="submission" date="2023-07" db="EMBL/GenBank/DDBJ databases">
        <title>Ureibacillus sp. isolated from freshwater well.</title>
        <authorList>
            <person name="Kirdat K."/>
            <person name="Bhatt A."/>
            <person name="Teware R."/>
            <person name="Bhavsar Y."/>
            <person name="Yadav A."/>
        </authorList>
    </citation>
    <scope>NUCLEOTIDE SEQUENCE</scope>
    <source>
        <strain evidence="1">BA0131</strain>
    </source>
</reference>
<dbReference type="InterPro" id="IPR007263">
    <property type="entry name" value="DCC1-like"/>
</dbReference>
<protein>
    <submittedName>
        <fullName evidence="1">Thiol-disulfide oxidoreductase DCC family protein</fullName>
    </submittedName>
</protein>